<dbReference type="InterPro" id="IPR037493">
    <property type="entry name" value="ExoIII-like"/>
</dbReference>
<evidence type="ECO:0000313" key="10">
    <source>
        <dbReference type="EMBL" id="SPZ85835.1"/>
    </source>
</evidence>
<dbReference type="PROSITE" id="PS51435">
    <property type="entry name" value="AP_NUCLEASE_F1_4"/>
    <property type="match status" value="1"/>
</dbReference>
<feature type="binding site" evidence="7">
    <location>
        <position position="246"/>
    </location>
    <ligand>
        <name>Mg(2+)</name>
        <dbReference type="ChEBI" id="CHEBI:18420"/>
        <label>1</label>
    </ligand>
</feature>
<evidence type="ECO:0000256" key="4">
    <source>
        <dbReference type="ARBA" id="ARBA00022801"/>
    </source>
</evidence>
<feature type="active site" description="Proton donor/acceptor" evidence="6">
    <location>
        <position position="146"/>
    </location>
</feature>
<reference evidence="10 11" key="1">
    <citation type="submission" date="2018-06" db="EMBL/GenBank/DDBJ databases">
        <authorList>
            <consortium name="Pathogen Informatics"/>
            <person name="Doyle S."/>
        </authorList>
    </citation>
    <scope>NUCLEOTIDE SEQUENCE [LARGE SCALE GENOMIC DNA]</scope>
    <source>
        <strain evidence="10 11">NCTC11343</strain>
    </source>
</reference>
<dbReference type="NCBIfam" id="TIGR00633">
    <property type="entry name" value="xth"/>
    <property type="match status" value="1"/>
</dbReference>
<dbReference type="CDD" id="cd09086">
    <property type="entry name" value="ExoIII-like_AP-endo"/>
    <property type="match status" value="1"/>
</dbReference>
<feature type="binding site" evidence="7">
    <location>
        <position position="146"/>
    </location>
    <ligand>
        <name>Mg(2+)</name>
        <dbReference type="ChEBI" id="CHEBI:18420"/>
        <label>1</label>
    </ligand>
</feature>
<dbReference type="PANTHER" id="PTHR43250">
    <property type="entry name" value="EXODEOXYRIBONUCLEASE III"/>
    <property type="match status" value="1"/>
</dbReference>
<dbReference type="PROSITE" id="PS00728">
    <property type="entry name" value="AP_NUCLEASE_F1_3"/>
    <property type="match status" value="1"/>
</dbReference>
<dbReference type="RefSeq" id="WP_112374724.1">
    <property type="nucleotide sequence ID" value="NZ_CP069793.1"/>
</dbReference>
<feature type="active site" evidence="6">
    <location>
        <position position="105"/>
    </location>
</feature>
<dbReference type="NCBIfam" id="TIGR00195">
    <property type="entry name" value="exoDNase_III"/>
    <property type="match status" value="1"/>
</dbReference>
<dbReference type="EC" id="3.1.11.2" evidence="10"/>
<dbReference type="AlphaFoldDB" id="A0A2X2JF55"/>
<keyword evidence="7" id="KW-0464">Manganese</keyword>
<feature type="binding site" evidence="7">
    <location>
        <position position="148"/>
    </location>
    <ligand>
        <name>Mg(2+)</name>
        <dbReference type="ChEBI" id="CHEBI:18420"/>
        <label>1</label>
    </ligand>
</feature>
<feature type="binding site" evidence="7">
    <location>
        <position position="7"/>
    </location>
    <ligand>
        <name>Mg(2+)</name>
        <dbReference type="ChEBI" id="CHEBI:18420"/>
        <label>1</label>
    </ligand>
</feature>
<dbReference type="GO" id="GO:0004519">
    <property type="term" value="F:endonuclease activity"/>
    <property type="evidence" value="ECO:0007669"/>
    <property type="project" value="InterPro"/>
</dbReference>
<keyword evidence="5 7" id="KW-0460">Magnesium</keyword>
<keyword evidence="4 10" id="KW-0378">Hydrolase</keyword>
<dbReference type="PANTHER" id="PTHR43250:SF1">
    <property type="entry name" value="EXODEOXYRIBONUCLEASE III"/>
    <property type="match status" value="1"/>
</dbReference>
<evidence type="ECO:0000256" key="8">
    <source>
        <dbReference type="PIRSR" id="PIRSR604808-3"/>
    </source>
</evidence>
<feature type="site" description="Transition state stabilizer" evidence="8">
    <location>
        <position position="148"/>
    </location>
</feature>
<evidence type="ECO:0000256" key="5">
    <source>
        <dbReference type="ARBA" id="ARBA00022842"/>
    </source>
</evidence>
<comment type="cofactor">
    <cofactor evidence="7">
        <name>Mg(2+)</name>
        <dbReference type="ChEBI" id="CHEBI:18420"/>
    </cofactor>
    <cofactor evidence="7">
        <name>Mn(2+)</name>
        <dbReference type="ChEBI" id="CHEBI:29035"/>
    </cofactor>
    <text evidence="7">Probably binds two magnesium or manganese ions per subunit.</text>
</comment>
<evidence type="ECO:0000256" key="7">
    <source>
        <dbReference type="PIRSR" id="PIRSR604808-2"/>
    </source>
</evidence>
<dbReference type="EMBL" id="UAUU01000008">
    <property type="protein sequence ID" value="SPZ85835.1"/>
    <property type="molecule type" value="Genomic_DNA"/>
</dbReference>
<organism evidence="10 11">
    <name type="scientific">Sphingobacterium multivorum</name>
    <dbReference type="NCBI Taxonomy" id="28454"/>
    <lineage>
        <taxon>Bacteria</taxon>
        <taxon>Pseudomonadati</taxon>
        <taxon>Bacteroidota</taxon>
        <taxon>Sphingobacteriia</taxon>
        <taxon>Sphingobacteriales</taxon>
        <taxon>Sphingobacteriaceae</taxon>
        <taxon>Sphingobacterium</taxon>
    </lineage>
</organism>
<dbReference type="GO" id="GO:0003677">
    <property type="term" value="F:DNA binding"/>
    <property type="evidence" value="ECO:0007669"/>
    <property type="project" value="InterPro"/>
</dbReference>
<feature type="domain" description="Endonuclease/exonuclease/phosphatase" evidence="9">
    <location>
        <begin position="4"/>
        <end position="247"/>
    </location>
</feature>
<dbReference type="Pfam" id="PF03372">
    <property type="entry name" value="Exo_endo_phos"/>
    <property type="match status" value="1"/>
</dbReference>
<evidence type="ECO:0000256" key="6">
    <source>
        <dbReference type="PIRSR" id="PIRSR604808-1"/>
    </source>
</evidence>
<dbReference type="InterPro" id="IPR020847">
    <property type="entry name" value="AP_endonuclease_F1_BS"/>
</dbReference>
<dbReference type="InterPro" id="IPR004808">
    <property type="entry name" value="AP_endonuc_1"/>
</dbReference>
<gene>
    <name evidence="10" type="primary">xthA</name>
    <name evidence="10" type="ORF">NCTC11343_02399</name>
</gene>
<dbReference type="InterPro" id="IPR005135">
    <property type="entry name" value="Endo/exonuclease/phosphatase"/>
</dbReference>
<dbReference type="GeneID" id="97180880"/>
<evidence type="ECO:0000259" key="9">
    <source>
        <dbReference type="Pfam" id="PF03372"/>
    </source>
</evidence>
<dbReference type="GO" id="GO:0006281">
    <property type="term" value="P:DNA repair"/>
    <property type="evidence" value="ECO:0007669"/>
    <property type="project" value="InterPro"/>
</dbReference>
<evidence type="ECO:0000256" key="2">
    <source>
        <dbReference type="ARBA" id="ARBA00007092"/>
    </source>
</evidence>
<dbReference type="GO" id="GO:0008311">
    <property type="term" value="F:double-stranded DNA 3'-5' DNA exonuclease activity"/>
    <property type="evidence" value="ECO:0007669"/>
    <property type="project" value="UniProtKB-EC"/>
</dbReference>
<feature type="binding site" evidence="7">
    <location>
        <position position="34"/>
    </location>
    <ligand>
        <name>Mg(2+)</name>
        <dbReference type="ChEBI" id="CHEBI:18420"/>
        <label>1</label>
    </ligand>
</feature>
<keyword evidence="3 7" id="KW-0479">Metal-binding</keyword>
<sequence length="261" mass="30150">MKIATYNINGINARLPVLLRWLAEESPDVVCLQELKSPQERFPLKEINAIGYHAVWHGQKSWNGVAVLSKYEIEEISRALPGDAEDVQSRYLEVMIQQVAICCLYLPNGNPFPGPKFEYKLTWIERLAKRAKTLLSMDIPAILIGDFNIIPTEMDTYKPEKYVNDALFRKEVKEAFSQLLEAGWQDAIRQLFPDQQVYTFWDYFRQAYSRNAGLRIDHILLSPSIQNRLIEGGIDRHVRGWEKSSDHAPTWIRLRNSSNNG</sequence>
<dbReference type="GO" id="GO:0046872">
    <property type="term" value="F:metal ion binding"/>
    <property type="evidence" value="ECO:0007669"/>
    <property type="project" value="UniProtKB-KW"/>
</dbReference>
<feature type="binding site" evidence="7">
    <location>
        <position position="247"/>
    </location>
    <ligand>
        <name>Mg(2+)</name>
        <dbReference type="ChEBI" id="CHEBI:18420"/>
        <label>1</label>
    </ligand>
</feature>
<protein>
    <submittedName>
        <fullName evidence="10">Exodeoxyribonuclease III</fullName>
        <ecNumber evidence="10">3.1.11.2</ecNumber>
    </submittedName>
</protein>
<feature type="site" description="Important for catalytic activity" evidence="8">
    <location>
        <position position="217"/>
    </location>
</feature>
<dbReference type="PROSITE" id="PS00726">
    <property type="entry name" value="AP_NUCLEASE_F1_1"/>
    <property type="match status" value="1"/>
</dbReference>
<proteinExistence type="inferred from homology"/>
<comment type="similarity">
    <text evidence="2">Belongs to the DNA repair enzymes AP/ExoA family.</text>
</comment>
<evidence type="ECO:0000313" key="11">
    <source>
        <dbReference type="Proteomes" id="UP000251241"/>
    </source>
</evidence>
<feature type="site" description="Interaction with DNA substrate" evidence="8">
    <location>
        <position position="247"/>
    </location>
</feature>
<name>A0A2X2JF55_SPHMU</name>
<dbReference type="Gene3D" id="3.60.10.10">
    <property type="entry name" value="Endonuclease/exonuclease/phosphatase"/>
    <property type="match status" value="1"/>
</dbReference>
<evidence type="ECO:0000256" key="3">
    <source>
        <dbReference type="ARBA" id="ARBA00022723"/>
    </source>
</evidence>
<dbReference type="SUPFAM" id="SSF56219">
    <property type="entry name" value="DNase I-like"/>
    <property type="match status" value="1"/>
</dbReference>
<dbReference type="InterPro" id="IPR036691">
    <property type="entry name" value="Endo/exonu/phosph_ase_sf"/>
</dbReference>
<feature type="active site" description="Proton acceptor" evidence="6">
    <location>
        <position position="247"/>
    </location>
</feature>
<dbReference type="Proteomes" id="UP000251241">
    <property type="component" value="Unassembled WGS sequence"/>
</dbReference>
<comment type="cofactor">
    <cofactor evidence="1">
        <name>Mn(2+)</name>
        <dbReference type="ChEBI" id="CHEBI:29035"/>
    </cofactor>
</comment>
<dbReference type="InterPro" id="IPR020848">
    <property type="entry name" value="AP_endonuclease_F1_CS"/>
</dbReference>
<evidence type="ECO:0000256" key="1">
    <source>
        <dbReference type="ARBA" id="ARBA00001936"/>
    </source>
</evidence>
<accession>A0A2X2JF55</accession>